<dbReference type="PROSITE" id="PS52004">
    <property type="entry name" value="KS3_2"/>
    <property type="match status" value="1"/>
</dbReference>
<evidence type="ECO:0000256" key="2">
    <source>
        <dbReference type="ARBA" id="ARBA00022679"/>
    </source>
</evidence>
<reference evidence="5 6" key="1">
    <citation type="submission" date="2023-03" db="EMBL/GenBank/DDBJ databases">
        <title>Draft genome sequence of Streptomyces sp. RB6PN23 isolated from peat swamp forest in Thailand.</title>
        <authorList>
            <person name="Klaysubun C."/>
            <person name="Duangmal K."/>
        </authorList>
    </citation>
    <scope>NUCLEOTIDE SEQUENCE [LARGE SCALE GENOMIC DNA]</scope>
    <source>
        <strain evidence="5 6">RB6PN23</strain>
    </source>
</reference>
<keyword evidence="6" id="KW-1185">Reference proteome</keyword>
<sequence>MTLDITGMGAVAAVGSTPEEIHHRLCQGRLGLAEVTAFDTSGFRQKHAYPITDQPPGSDVPMRASGFLHAAVRQALADAGIADRAASCPVLVGTTHREQRSVELWWRERHPVRFPDLNFDAGLRAEFGFTDTHTFANACSASLTMLGMAQDLIEHGLADTVVVAGTDVMTESTFGAFDRIQNVPDQVRPFDGSRRGMMMGEGAVAVVLERPGGDRGRARARLRGVGVNCDAAHATAPDAASVEAAVQQAHQRAGITADEVGLVMLHGTGTVLNDQAEAAVLHSVFGRVARQPMVTGIKSMTGHTLGGSGLLSLIVAAQSMRHGLVPPTAGLDELMPEAEGLDLVYGEARATDVALAQVHSIGMGGLNAIAIVEGVTS</sequence>
<evidence type="ECO:0000259" key="4">
    <source>
        <dbReference type="PROSITE" id="PS52004"/>
    </source>
</evidence>
<proteinExistence type="inferred from homology"/>
<dbReference type="InterPro" id="IPR016039">
    <property type="entry name" value="Thiolase-like"/>
</dbReference>
<evidence type="ECO:0000313" key="6">
    <source>
        <dbReference type="Proteomes" id="UP001216579"/>
    </source>
</evidence>
<name>A0ABT5ZKZ4_9ACTN</name>
<dbReference type="InterPro" id="IPR000794">
    <property type="entry name" value="Beta-ketoacyl_synthase"/>
</dbReference>
<evidence type="ECO:0000313" key="5">
    <source>
        <dbReference type="EMBL" id="MDF3290503.1"/>
    </source>
</evidence>
<dbReference type="Gene3D" id="3.40.47.10">
    <property type="match status" value="1"/>
</dbReference>
<dbReference type="PANTHER" id="PTHR11712">
    <property type="entry name" value="POLYKETIDE SYNTHASE-RELATED"/>
    <property type="match status" value="1"/>
</dbReference>
<dbReference type="EMBL" id="JARJBC010000008">
    <property type="protein sequence ID" value="MDF3290503.1"/>
    <property type="molecule type" value="Genomic_DNA"/>
</dbReference>
<dbReference type="SUPFAM" id="SSF53901">
    <property type="entry name" value="Thiolase-like"/>
    <property type="match status" value="2"/>
</dbReference>
<gene>
    <name evidence="5" type="ORF">P3G67_14850</name>
</gene>
<comment type="similarity">
    <text evidence="1 3">Belongs to the thiolase-like superfamily. Beta-ketoacyl-ACP synthases family.</text>
</comment>
<evidence type="ECO:0000256" key="1">
    <source>
        <dbReference type="ARBA" id="ARBA00008467"/>
    </source>
</evidence>
<dbReference type="Proteomes" id="UP001216579">
    <property type="component" value="Unassembled WGS sequence"/>
</dbReference>
<dbReference type="InterPro" id="IPR014031">
    <property type="entry name" value="Ketoacyl_synth_C"/>
</dbReference>
<dbReference type="PANTHER" id="PTHR11712:SF347">
    <property type="entry name" value="BETA KETOACYL-ACYL CARRIER PROTEIN SYNTHASE"/>
    <property type="match status" value="1"/>
</dbReference>
<dbReference type="Pfam" id="PF02801">
    <property type="entry name" value="Ketoacyl-synt_C"/>
    <property type="match status" value="1"/>
</dbReference>
<accession>A0ABT5ZKZ4</accession>
<feature type="domain" description="Ketosynthase family 3 (KS3)" evidence="4">
    <location>
        <begin position="1"/>
        <end position="374"/>
    </location>
</feature>
<dbReference type="InterPro" id="IPR020841">
    <property type="entry name" value="PKS_Beta-ketoAc_synthase_dom"/>
</dbReference>
<dbReference type="Pfam" id="PF00109">
    <property type="entry name" value="ketoacyl-synt"/>
    <property type="match status" value="1"/>
</dbReference>
<protein>
    <submittedName>
        <fullName evidence="5">Beta-ketoacyl synthase N-terminal-like domain-containing protein</fullName>
    </submittedName>
</protein>
<dbReference type="InterPro" id="IPR014030">
    <property type="entry name" value="Ketoacyl_synth_N"/>
</dbReference>
<dbReference type="SMART" id="SM00825">
    <property type="entry name" value="PKS_KS"/>
    <property type="match status" value="1"/>
</dbReference>
<dbReference type="RefSeq" id="WP_276093914.1">
    <property type="nucleotide sequence ID" value="NZ_JARJBC010000008.1"/>
</dbReference>
<evidence type="ECO:0000256" key="3">
    <source>
        <dbReference type="RuleBase" id="RU003694"/>
    </source>
</evidence>
<comment type="caution">
    <text evidence="5">The sequence shown here is derived from an EMBL/GenBank/DDBJ whole genome shotgun (WGS) entry which is preliminary data.</text>
</comment>
<organism evidence="5 6">
    <name type="scientific">Streptomyces silvisoli</name>
    <dbReference type="NCBI Taxonomy" id="3034235"/>
    <lineage>
        <taxon>Bacteria</taxon>
        <taxon>Bacillati</taxon>
        <taxon>Actinomycetota</taxon>
        <taxon>Actinomycetes</taxon>
        <taxon>Kitasatosporales</taxon>
        <taxon>Streptomycetaceae</taxon>
        <taxon>Streptomyces</taxon>
    </lineage>
</organism>
<keyword evidence="2 3" id="KW-0808">Transferase</keyword>